<organism evidence="3 4">
    <name type="scientific">Candidatus Kaiserbacteria bacterium RIFCSPHIGHO2_01_FULL_53_29</name>
    <dbReference type="NCBI Taxonomy" id="1798480"/>
    <lineage>
        <taxon>Bacteria</taxon>
        <taxon>Candidatus Kaiseribacteriota</taxon>
    </lineage>
</organism>
<feature type="transmembrane region" description="Helical" evidence="2">
    <location>
        <begin position="230"/>
        <end position="251"/>
    </location>
</feature>
<evidence type="ECO:0000313" key="3">
    <source>
        <dbReference type="EMBL" id="OGG52435.1"/>
    </source>
</evidence>
<protein>
    <submittedName>
        <fullName evidence="3">Uncharacterized protein</fullName>
    </submittedName>
</protein>
<feature type="compositionally biased region" description="Basic and acidic residues" evidence="1">
    <location>
        <begin position="88"/>
        <end position="103"/>
    </location>
</feature>
<dbReference type="STRING" id="1798480.A2851_05325"/>
<feature type="compositionally biased region" description="Polar residues" evidence="1">
    <location>
        <begin position="7"/>
        <end position="19"/>
    </location>
</feature>
<sequence length="479" mass="50728">MVDDQTDPQTAELKTTGSSEAYVAGDKPAALPAEAKVVAGEPNSNPAQQPAVAPTPVRQPPKSDPLEAPAARSGVLSEDIGKILQEVKLPERRDSQTVAEKRPHASLTSTPLQDAIAKESLNAGQRPASGKYSATQNVLAGISVGPQAPLLQETVANPPEVPPVLTPHEAERGAESVAAVHTLKNDLQSVVREKKLSLVKAVSLEEDRRASGKVPEEESAGTMQRSRRTFGIIFSIVLLCVVGGGAIFGVYTIQQQHSGQVAIPNTSSLLFAETTVLLSLDEQSPSNLKRTLGEGRSASTGTLGSITRILPIVSAEAQASVDESGSASARGSGATRPATFAELMQALGAHAPDGLIRALSDDFFFGIHTVDKNAPVLVIPVTSYDHAFAGMIAWEATMNADLAPAFTAVPMLTTDQNGLPTRRTFQDLVMRNYDVRALKDDAGTIELYYSFPTQNILIIAESPYSFAEVLSRLQAGRKL</sequence>
<proteinExistence type="predicted"/>
<keyword evidence="2" id="KW-0812">Transmembrane</keyword>
<reference evidence="3 4" key="1">
    <citation type="journal article" date="2016" name="Nat. Commun.">
        <title>Thousands of microbial genomes shed light on interconnected biogeochemical processes in an aquifer system.</title>
        <authorList>
            <person name="Anantharaman K."/>
            <person name="Brown C.T."/>
            <person name="Hug L.A."/>
            <person name="Sharon I."/>
            <person name="Castelle C.J."/>
            <person name="Probst A.J."/>
            <person name="Thomas B.C."/>
            <person name="Singh A."/>
            <person name="Wilkins M.J."/>
            <person name="Karaoz U."/>
            <person name="Brodie E.L."/>
            <person name="Williams K.H."/>
            <person name="Hubbard S.S."/>
            <person name="Banfield J.F."/>
        </authorList>
    </citation>
    <scope>NUCLEOTIDE SEQUENCE [LARGE SCALE GENOMIC DNA]</scope>
</reference>
<keyword evidence="2" id="KW-0472">Membrane</keyword>
<dbReference type="EMBL" id="MFKT01000029">
    <property type="protein sequence ID" value="OGG52435.1"/>
    <property type="molecule type" value="Genomic_DNA"/>
</dbReference>
<dbReference type="AlphaFoldDB" id="A0A1F6CTH0"/>
<name>A0A1F6CTH0_9BACT</name>
<accession>A0A1F6CTH0</accession>
<evidence type="ECO:0000256" key="2">
    <source>
        <dbReference type="SAM" id="Phobius"/>
    </source>
</evidence>
<gene>
    <name evidence="3" type="ORF">A2851_05325</name>
</gene>
<evidence type="ECO:0000313" key="4">
    <source>
        <dbReference type="Proteomes" id="UP000176863"/>
    </source>
</evidence>
<dbReference type="Proteomes" id="UP000176863">
    <property type="component" value="Unassembled WGS sequence"/>
</dbReference>
<feature type="region of interest" description="Disordered" evidence="1">
    <location>
        <begin position="1"/>
        <end position="113"/>
    </location>
</feature>
<keyword evidence="2" id="KW-1133">Transmembrane helix</keyword>
<evidence type="ECO:0000256" key="1">
    <source>
        <dbReference type="SAM" id="MobiDB-lite"/>
    </source>
</evidence>
<feature type="compositionally biased region" description="Low complexity" evidence="1">
    <location>
        <begin position="46"/>
        <end position="56"/>
    </location>
</feature>
<comment type="caution">
    <text evidence="3">The sequence shown here is derived from an EMBL/GenBank/DDBJ whole genome shotgun (WGS) entry which is preliminary data.</text>
</comment>